<evidence type="ECO:0000256" key="7">
    <source>
        <dbReference type="RuleBase" id="RU003682"/>
    </source>
</evidence>
<dbReference type="InterPro" id="IPR027443">
    <property type="entry name" value="IPNS-like_sf"/>
</dbReference>
<evidence type="ECO:0000256" key="8">
    <source>
        <dbReference type="SAM" id="MobiDB-lite"/>
    </source>
</evidence>
<keyword evidence="4 7" id="KW-0408">Iron</keyword>
<proteinExistence type="inferred from homology"/>
<dbReference type="SUPFAM" id="SSF51197">
    <property type="entry name" value="Clavaminate synthase-like"/>
    <property type="match status" value="1"/>
</dbReference>
<evidence type="ECO:0000313" key="11">
    <source>
        <dbReference type="Proteomes" id="UP000639772"/>
    </source>
</evidence>
<keyword evidence="2 7" id="KW-0479">Metal-binding</keyword>
<keyword evidence="3 7" id="KW-0560">Oxidoreductase</keyword>
<dbReference type="FunFam" id="2.60.120.330:FF:000003">
    <property type="entry name" value="Gibberellin 20 oxidase 2"/>
    <property type="match status" value="1"/>
</dbReference>
<comment type="caution">
    <text evidence="10">The sequence shown here is derived from an EMBL/GenBank/DDBJ whole genome shotgun (WGS) entry which is preliminary data.</text>
</comment>
<dbReference type="PANTHER" id="PTHR47990">
    <property type="entry name" value="2-OXOGLUTARATE (2OG) AND FE(II)-DEPENDENT OXYGENASE SUPERFAMILY PROTEIN-RELATED"/>
    <property type="match status" value="1"/>
</dbReference>
<feature type="domain" description="Fe2OG dioxygenase" evidence="9">
    <location>
        <begin position="214"/>
        <end position="314"/>
    </location>
</feature>
<gene>
    <name evidence="10" type="ORF">HPP92_014154</name>
</gene>
<dbReference type="GO" id="GO:0016491">
    <property type="term" value="F:oxidoreductase activity"/>
    <property type="evidence" value="ECO:0007669"/>
    <property type="project" value="UniProtKB-KW"/>
</dbReference>
<dbReference type="InterPro" id="IPR005123">
    <property type="entry name" value="Oxoglu/Fe-dep_dioxygenase_dom"/>
</dbReference>
<comment type="cofactor">
    <cofactor evidence="1">
        <name>L-ascorbate</name>
        <dbReference type="ChEBI" id="CHEBI:38290"/>
    </cofactor>
</comment>
<feature type="region of interest" description="Disordered" evidence="8">
    <location>
        <begin position="1"/>
        <end position="20"/>
    </location>
</feature>
<organism evidence="10 11">
    <name type="scientific">Vanilla planifolia</name>
    <name type="common">Vanilla</name>
    <dbReference type="NCBI Taxonomy" id="51239"/>
    <lineage>
        <taxon>Eukaryota</taxon>
        <taxon>Viridiplantae</taxon>
        <taxon>Streptophyta</taxon>
        <taxon>Embryophyta</taxon>
        <taxon>Tracheophyta</taxon>
        <taxon>Spermatophyta</taxon>
        <taxon>Magnoliopsida</taxon>
        <taxon>Liliopsida</taxon>
        <taxon>Asparagales</taxon>
        <taxon>Orchidaceae</taxon>
        <taxon>Vanilloideae</taxon>
        <taxon>Vanilleae</taxon>
        <taxon>Vanilla</taxon>
    </lineage>
</organism>
<dbReference type="AlphaFoldDB" id="A0A835QTV6"/>
<protein>
    <recommendedName>
        <fullName evidence="9">Fe2OG dioxygenase domain-containing protein</fullName>
    </recommendedName>
</protein>
<comment type="catalytic activity">
    <reaction evidence="6">
        <text>gibberellin A53 + 2 2-oxoglutarate + 3 O2 + H(+) = gibberellin A20 + 2 succinate + 3 CO2 + 2 H2O</text>
        <dbReference type="Rhea" id="RHEA:60796"/>
        <dbReference type="ChEBI" id="CHEBI:15377"/>
        <dbReference type="ChEBI" id="CHEBI:15378"/>
        <dbReference type="ChEBI" id="CHEBI:15379"/>
        <dbReference type="ChEBI" id="CHEBI:16526"/>
        <dbReference type="ChEBI" id="CHEBI:16810"/>
        <dbReference type="ChEBI" id="CHEBI:30031"/>
        <dbReference type="ChEBI" id="CHEBI:58526"/>
        <dbReference type="ChEBI" id="CHEBI:143954"/>
    </reaction>
    <physiologicalReaction direction="left-to-right" evidence="6">
        <dbReference type="Rhea" id="RHEA:60797"/>
    </physiologicalReaction>
</comment>
<dbReference type="EMBL" id="JADCNM010000007">
    <property type="protein sequence ID" value="KAG0474468.1"/>
    <property type="molecule type" value="Genomic_DNA"/>
</dbReference>
<dbReference type="Pfam" id="PF14226">
    <property type="entry name" value="DIOX_N"/>
    <property type="match status" value="1"/>
</dbReference>
<accession>A0A835QTV6</accession>
<dbReference type="InterPro" id="IPR050231">
    <property type="entry name" value="Iron_ascorbate_oxido_reductase"/>
</dbReference>
<dbReference type="Gene3D" id="2.60.120.330">
    <property type="entry name" value="B-lactam Antibiotic, Isopenicillin N Synthase, Chain"/>
    <property type="match status" value="1"/>
</dbReference>
<dbReference type="GO" id="GO:0009685">
    <property type="term" value="P:gibberellin metabolic process"/>
    <property type="evidence" value="ECO:0007669"/>
    <property type="project" value="UniProtKB-ARBA"/>
</dbReference>
<dbReference type="Proteomes" id="UP000639772">
    <property type="component" value="Chromosome 7"/>
</dbReference>
<evidence type="ECO:0000256" key="2">
    <source>
        <dbReference type="ARBA" id="ARBA00022723"/>
    </source>
</evidence>
<evidence type="ECO:0000256" key="6">
    <source>
        <dbReference type="ARBA" id="ARBA00050797"/>
    </source>
</evidence>
<evidence type="ECO:0000256" key="3">
    <source>
        <dbReference type="ARBA" id="ARBA00023002"/>
    </source>
</evidence>
<name>A0A835QTV6_VANPL</name>
<evidence type="ECO:0000313" key="10">
    <source>
        <dbReference type="EMBL" id="KAG0474468.1"/>
    </source>
</evidence>
<sequence>MARRRPNSKPEDNPPPPQLTAFDAAMLNRQEEIPPQFVWPEEEKPMPDSHEELRLPLIDLSGFMSGRTEAAAQVAREVGEACTEYGFFQVVNHGISEQLLAKAQRCGEAFFLKPLCEKQMAQRKPGESCGYASSFTGRFSSKLPWKETLSFRFSPSTSVVHDYFVGSLGEEFREVGVVYQEYCDAMNKLSLEIMEVLGISLGIGRAHFKDFFHGNDSIMRLNYYPPCQKPELTLGTGPHCDPTSLTILHQDDVGGLQVFTEGRWRTITPKTNAFVINIGDTFMALSNGRYKSCLHRAVVNKETARKSLAFFLCPEMNKVVRPPGRLVDAQHPRAYPDFTWSSLLEFTQKHYRADMKTLDAFSQWIQGTLAA</sequence>
<dbReference type="InterPro" id="IPR026992">
    <property type="entry name" value="DIOX_N"/>
</dbReference>
<evidence type="ECO:0000256" key="5">
    <source>
        <dbReference type="ARBA" id="ARBA00050508"/>
    </source>
</evidence>
<dbReference type="Pfam" id="PF03171">
    <property type="entry name" value="2OG-FeII_Oxy"/>
    <property type="match status" value="1"/>
</dbReference>
<dbReference type="PROSITE" id="PS51471">
    <property type="entry name" value="FE2OG_OXY"/>
    <property type="match status" value="1"/>
</dbReference>
<dbReference type="GO" id="GO:0046872">
    <property type="term" value="F:metal ion binding"/>
    <property type="evidence" value="ECO:0007669"/>
    <property type="project" value="UniProtKB-KW"/>
</dbReference>
<comment type="similarity">
    <text evidence="7">Belongs to the iron/ascorbate-dependent oxidoreductase family.</text>
</comment>
<evidence type="ECO:0000256" key="4">
    <source>
        <dbReference type="ARBA" id="ARBA00023004"/>
    </source>
</evidence>
<evidence type="ECO:0000259" key="9">
    <source>
        <dbReference type="PROSITE" id="PS51471"/>
    </source>
</evidence>
<evidence type="ECO:0000256" key="1">
    <source>
        <dbReference type="ARBA" id="ARBA00001961"/>
    </source>
</evidence>
<reference evidence="10 11" key="1">
    <citation type="journal article" date="2020" name="Nat. Food">
        <title>A phased Vanilla planifolia genome enables genetic improvement of flavour and production.</title>
        <authorList>
            <person name="Hasing T."/>
            <person name="Tang H."/>
            <person name="Brym M."/>
            <person name="Khazi F."/>
            <person name="Huang T."/>
            <person name="Chambers A.H."/>
        </authorList>
    </citation>
    <scope>NUCLEOTIDE SEQUENCE [LARGE SCALE GENOMIC DNA]</scope>
    <source>
        <tissue evidence="10">Leaf</tissue>
    </source>
</reference>
<dbReference type="OrthoDB" id="288590at2759"/>
<dbReference type="InterPro" id="IPR044861">
    <property type="entry name" value="IPNS-like_FE2OG_OXY"/>
</dbReference>
<comment type="catalytic activity">
    <reaction evidence="5">
        <text>gibberellin A12 + 2 2-oxoglutarate + 3 O2 + H(+) = gibberellin A9 + 2 succinate + 3 CO2 + 2 H2O</text>
        <dbReference type="Rhea" id="RHEA:60772"/>
        <dbReference type="ChEBI" id="CHEBI:15377"/>
        <dbReference type="ChEBI" id="CHEBI:15378"/>
        <dbReference type="ChEBI" id="CHEBI:15379"/>
        <dbReference type="ChEBI" id="CHEBI:16526"/>
        <dbReference type="ChEBI" id="CHEBI:16810"/>
        <dbReference type="ChEBI" id="CHEBI:30031"/>
        <dbReference type="ChEBI" id="CHEBI:58627"/>
        <dbReference type="ChEBI" id="CHEBI:73255"/>
    </reaction>
    <physiologicalReaction direction="left-to-right" evidence="5">
        <dbReference type="Rhea" id="RHEA:60773"/>
    </physiologicalReaction>
</comment>